<dbReference type="EMBL" id="JBHUMJ010000015">
    <property type="protein sequence ID" value="MFD2703786.1"/>
    <property type="molecule type" value="Genomic_DNA"/>
</dbReference>
<gene>
    <name evidence="1" type="ORF">ACFSVM_25485</name>
</gene>
<proteinExistence type="predicted"/>
<protein>
    <submittedName>
        <fullName evidence="1">Uncharacterized protein</fullName>
    </submittedName>
</protein>
<evidence type="ECO:0000313" key="2">
    <source>
        <dbReference type="Proteomes" id="UP001597540"/>
    </source>
</evidence>
<keyword evidence="2" id="KW-1185">Reference proteome</keyword>
<reference evidence="2" key="1">
    <citation type="journal article" date="2019" name="Int. J. Syst. Evol. Microbiol.">
        <title>The Global Catalogue of Microorganisms (GCM) 10K type strain sequencing project: providing services to taxonomists for standard genome sequencing and annotation.</title>
        <authorList>
            <consortium name="The Broad Institute Genomics Platform"/>
            <consortium name="The Broad Institute Genome Sequencing Center for Infectious Disease"/>
            <person name="Wu L."/>
            <person name="Ma J."/>
        </authorList>
    </citation>
    <scope>NUCLEOTIDE SEQUENCE [LARGE SCALE GENOMIC DNA]</scope>
    <source>
        <strain evidence="2">KCTC 33849</strain>
    </source>
</reference>
<dbReference type="Proteomes" id="UP001597540">
    <property type="component" value="Unassembled WGS sequence"/>
</dbReference>
<accession>A0ABW5SW25</accession>
<comment type="caution">
    <text evidence="1">The sequence shown here is derived from an EMBL/GenBank/DDBJ whole genome shotgun (WGS) entry which is preliminary data.</text>
</comment>
<evidence type="ECO:0000313" key="1">
    <source>
        <dbReference type="EMBL" id="MFD2703786.1"/>
    </source>
</evidence>
<organism evidence="1 2">
    <name type="scientific">Paenibacillus shunpengii</name>
    <dbReference type="NCBI Taxonomy" id="2054424"/>
    <lineage>
        <taxon>Bacteria</taxon>
        <taxon>Bacillati</taxon>
        <taxon>Bacillota</taxon>
        <taxon>Bacilli</taxon>
        <taxon>Bacillales</taxon>
        <taxon>Paenibacillaceae</taxon>
        <taxon>Paenibacillus</taxon>
    </lineage>
</organism>
<dbReference type="RefSeq" id="WP_379265321.1">
    <property type="nucleotide sequence ID" value="NZ_JBHUMJ010000015.1"/>
</dbReference>
<name>A0ABW5SW25_9BACL</name>
<sequence>MRYRKKPVVVDAFKWTGGPDQVEDPVWIVDAISSGVVAFCPKDSRGPQLLIDTLEGCMEARPGDYIIQSVNGEIYPCKADIFEQTYEAIED</sequence>